<dbReference type="AlphaFoldDB" id="A0A7I7Y3E4"/>
<dbReference type="Proteomes" id="UP000466931">
    <property type="component" value="Chromosome"/>
</dbReference>
<protein>
    <submittedName>
        <fullName evidence="2">Uncharacterized protein</fullName>
    </submittedName>
</protein>
<evidence type="ECO:0000313" key="2">
    <source>
        <dbReference type="EMBL" id="BBZ36235.1"/>
    </source>
</evidence>
<proteinExistence type="predicted"/>
<dbReference type="RefSeq" id="WP_085152022.1">
    <property type="nucleotide sequence ID" value="NZ_AP022612.1"/>
</dbReference>
<keyword evidence="3" id="KW-1185">Reference proteome</keyword>
<evidence type="ECO:0000313" key="3">
    <source>
        <dbReference type="Proteomes" id="UP000466931"/>
    </source>
</evidence>
<dbReference type="EMBL" id="AP022612">
    <property type="protein sequence ID" value="BBZ36235.1"/>
    <property type="molecule type" value="Genomic_DNA"/>
</dbReference>
<feature type="region of interest" description="Disordered" evidence="1">
    <location>
        <begin position="39"/>
        <end position="61"/>
    </location>
</feature>
<name>A0A7I7Y3E4_9MYCO</name>
<gene>
    <name evidence="2" type="ORF">MCNF_48400</name>
</gene>
<dbReference type="OrthoDB" id="4753751at2"/>
<reference evidence="2" key="1">
    <citation type="journal article" date="2019" name="Emerg. Microbes Infect.">
        <title>Comprehensive subspecies identification of 175 nontuberculous mycobacteria species based on 7547 genomic profiles.</title>
        <authorList>
            <person name="Matsumoto Y."/>
            <person name="Kinjo T."/>
            <person name="Motooka D."/>
            <person name="Nabeya D."/>
            <person name="Jung N."/>
            <person name="Uechi K."/>
            <person name="Horii T."/>
            <person name="Iida T."/>
            <person name="Fujita J."/>
            <person name="Nakamura S."/>
        </authorList>
    </citation>
    <scope>NUCLEOTIDE SEQUENCE [LARGE SCALE GENOMIC DNA]</scope>
    <source>
        <strain evidence="2">JCM 13671</strain>
    </source>
</reference>
<accession>A0A7I7Y3E4</accession>
<feature type="region of interest" description="Disordered" evidence="1">
    <location>
        <begin position="1"/>
        <end position="21"/>
    </location>
</feature>
<organism evidence="2 3">
    <name type="scientific">Mycolicibacterium confluentis</name>
    <dbReference type="NCBI Taxonomy" id="28047"/>
    <lineage>
        <taxon>Bacteria</taxon>
        <taxon>Bacillati</taxon>
        <taxon>Actinomycetota</taxon>
        <taxon>Actinomycetes</taxon>
        <taxon>Mycobacteriales</taxon>
        <taxon>Mycobacteriaceae</taxon>
        <taxon>Mycolicibacterium</taxon>
    </lineage>
</organism>
<sequence length="105" mass="11894">MTDEPDVQGDDGAVVDRPETDDYDLLTFGEVAARLSEEVASTTAELEQARSTSPPDPDRVRRLEERIELLRRSGERYRRDQQAGDAFKRRFGAAITSEPDQPRWG</sequence>
<feature type="region of interest" description="Disordered" evidence="1">
    <location>
        <begin position="75"/>
        <end position="105"/>
    </location>
</feature>
<evidence type="ECO:0000256" key="1">
    <source>
        <dbReference type="SAM" id="MobiDB-lite"/>
    </source>
</evidence>
<reference evidence="2" key="2">
    <citation type="submission" date="2020-02" db="EMBL/GenBank/DDBJ databases">
        <authorList>
            <person name="Matsumoto Y."/>
            <person name="Motooka D."/>
            <person name="Nakamura S."/>
        </authorList>
    </citation>
    <scope>NUCLEOTIDE SEQUENCE</scope>
    <source>
        <strain evidence="2">JCM 13671</strain>
    </source>
</reference>
<feature type="compositionally biased region" description="Polar residues" evidence="1">
    <location>
        <begin position="39"/>
        <end position="53"/>
    </location>
</feature>
<feature type="compositionally biased region" description="Basic and acidic residues" evidence="1">
    <location>
        <begin position="75"/>
        <end position="88"/>
    </location>
</feature>